<gene>
    <name evidence="2" type="ORF">KC19_7G169500</name>
</gene>
<reference evidence="2" key="1">
    <citation type="submission" date="2020-06" db="EMBL/GenBank/DDBJ databases">
        <title>WGS assembly of Ceratodon purpureus strain R40.</title>
        <authorList>
            <person name="Carey S.B."/>
            <person name="Jenkins J."/>
            <person name="Shu S."/>
            <person name="Lovell J.T."/>
            <person name="Sreedasyam A."/>
            <person name="Maumus F."/>
            <person name="Tiley G.P."/>
            <person name="Fernandez-Pozo N."/>
            <person name="Barry K."/>
            <person name="Chen C."/>
            <person name="Wang M."/>
            <person name="Lipzen A."/>
            <person name="Daum C."/>
            <person name="Saski C.A."/>
            <person name="Payton A.C."/>
            <person name="Mcbreen J.C."/>
            <person name="Conrad R.E."/>
            <person name="Kollar L.M."/>
            <person name="Olsson S."/>
            <person name="Huttunen S."/>
            <person name="Landis J.B."/>
            <person name="Wickett N.J."/>
            <person name="Johnson M.G."/>
            <person name="Rensing S.A."/>
            <person name="Grimwood J."/>
            <person name="Schmutz J."/>
            <person name="Mcdaniel S.F."/>
        </authorList>
    </citation>
    <scope>NUCLEOTIDE SEQUENCE</scope>
    <source>
        <strain evidence="2">R40</strain>
    </source>
</reference>
<organism evidence="2 3">
    <name type="scientific">Ceratodon purpureus</name>
    <name type="common">Fire moss</name>
    <name type="synonym">Dicranum purpureum</name>
    <dbReference type="NCBI Taxonomy" id="3225"/>
    <lineage>
        <taxon>Eukaryota</taxon>
        <taxon>Viridiplantae</taxon>
        <taxon>Streptophyta</taxon>
        <taxon>Embryophyta</taxon>
        <taxon>Bryophyta</taxon>
        <taxon>Bryophytina</taxon>
        <taxon>Bryopsida</taxon>
        <taxon>Dicranidae</taxon>
        <taxon>Pseudoditrichales</taxon>
        <taxon>Ditrichaceae</taxon>
        <taxon>Ceratodon</taxon>
    </lineage>
</organism>
<keyword evidence="3" id="KW-1185">Reference proteome</keyword>
<feature type="chain" id="PRO_5035841856" evidence="1">
    <location>
        <begin position="24"/>
        <end position="51"/>
    </location>
</feature>
<dbReference type="Proteomes" id="UP000822688">
    <property type="component" value="Chromosome 7"/>
</dbReference>
<proteinExistence type="predicted"/>
<protein>
    <submittedName>
        <fullName evidence="2">Uncharacterized protein</fullName>
    </submittedName>
</protein>
<dbReference type="AlphaFoldDB" id="A0A8T0HCL4"/>
<evidence type="ECO:0000313" key="3">
    <source>
        <dbReference type="Proteomes" id="UP000822688"/>
    </source>
</evidence>
<evidence type="ECO:0000256" key="1">
    <source>
        <dbReference type="SAM" id="SignalP"/>
    </source>
</evidence>
<comment type="caution">
    <text evidence="2">The sequence shown here is derived from an EMBL/GenBank/DDBJ whole genome shotgun (WGS) entry which is preliminary data.</text>
</comment>
<keyword evidence="1" id="KW-0732">Signal</keyword>
<evidence type="ECO:0000313" key="2">
    <source>
        <dbReference type="EMBL" id="KAG0567889.1"/>
    </source>
</evidence>
<name>A0A8T0HCL4_CERPU</name>
<sequence length="51" mass="5897">MFAIYLHVYVLLAFYLFDEDVNSLKPQLSLAYRPFACDGEGIVRNSDSTHR</sequence>
<dbReference type="EMBL" id="CM026428">
    <property type="protein sequence ID" value="KAG0567889.1"/>
    <property type="molecule type" value="Genomic_DNA"/>
</dbReference>
<accession>A0A8T0HCL4</accession>
<feature type="signal peptide" evidence="1">
    <location>
        <begin position="1"/>
        <end position="23"/>
    </location>
</feature>